<name>A0ABR2F1I2_9ROSI</name>
<dbReference type="Proteomes" id="UP001472677">
    <property type="component" value="Unassembled WGS sequence"/>
</dbReference>
<keyword evidence="2" id="KW-1185">Reference proteome</keyword>
<proteinExistence type="predicted"/>
<protein>
    <submittedName>
        <fullName evidence="1">Uncharacterized protein</fullName>
    </submittedName>
</protein>
<organism evidence="1 2">
    <name type="scientific">Hibiscus sabdariffa</name>
    <name type="common">roselle</name>
    <dbReference type="NCBI Taxonomy" id="183260"/>
    <lineage>
        <taxon>Eukaryota</taxon>
        <taxon>Viridiplantae</taxon>
        <taxon>Streptophyta</taxon>
        <taxon>Embryophyta</taxon>
        <taxon>Tracheophyta</taxon>
        <taxon>Spermatophyta</taxon>
        <taxon>Magnoliopsida</taxon>
        <taxon>eudicotyledons</taxon>
        <taxon>Gunneridae</taxon>
        <taxon>Pentapetalae</taxon>
        <taxon>rosids</taxon>
        <taxon>malvids</taxon>
        <taxon>Malvales</taxon>
        <taxon>Malvaceae</taxon>
        <taxon>Malvoideae</taxon>
        <taxon>Hibiscus</taxon>
    </lineage>
</organism>
<sequence length="308" mass="33683">MPIFPPCMHVSSTEPAKFALPVESTPSTSMSHSLVKPAYLHDDSNTSSFVDPVVDIPANPDEGSIADLVHFDAQESMFAHSSTDNNDCAIWFTFAFWSSCFFASVGTCACSTYLALVQHRYHGDSQQSCSPNMKEIDASSSKDEAATGSMMGLELPACMHLHLHCPSPNVNAKAEILRWQTPARMEIREYKLHEVGISPNMKEIDASSSKDEAATGSMMGLELPACMHLHLHCPSPNVNAKAEILRWQTPARMEIREYKLHEVGISPDMEEIDASSSKDEAETGSMMEGDDGVRVAGMHAFALSKPQC</sequence>
<accession>A0ABR2F1I2</accession>
<dbReference type="EMBL" id="JBBPBM010000009">
    <property type="protein sequence ID" value="KAK8568805.1"/>
    <property type="molecule type" value="Genomic_DNA"/>
</dbReference>
<evidence type="ECO:0000313" key="2">
    <source>
        <dbReference type="Proteomes" id="UP001472677"/>
    </source>
</evidence>
<gene>
    <name evidence="1" type="ORF">V6N12_007345</name>
</gene>
<comment type="caution">
    <text evidence="1">The sequence shown here is derived from an EMBL/GenBank/DDBJ whole genome shotgun (WGS) entry which is preliminary data.</text>
</comment>
<reference evidence="1 2" key="1">
    <citation type="journal article" date="2024" name="G3 (Bethesda)">
        <title>Genome assembly of Hibiscus sabdariffa L. provides insights into metabolisms of medicinal natural products.</title>
        <authorList>
            <person name="Kim T."/>
        </authorList>
    </citation>
    <scope>NUCLEOTIDE SEQUENCE [LARGE SCALE GENOMIC DNA]</scope>
    <source>
        <strain evidence="1">TK-2024</strain>
        <tissue evidence="1">Old leaves</tissue>
    </source>
</reference>
<evidence type="ECO:0000313" key="1">
    <source>
        <dbReference type="EMBL" id="KAK8568805.1"/>
    </source>
</evidence>